<sequence>YVYSYKNPNFTNTLLQAFLNHFQSLSHLEWYIHASGGPWEILIIFIFCTPRKVLKTTEQCHGVPIA</sequence>
<feature type="non-terminal residue" evidence="2">
    <location>
        <position position="1"/>
    </location>
</feature>
<keyword evidence="1" id="KW-0812">Transmembrane</keyword>
<dbReference type="Proteomes" id="UP001233999">
    <property type="component" value="Unassembled WGS sequence"/>
</dbReference>
<evidence type="ECO:0000256" key="1">
    <source>
        <dbReference type="SAM" id="Phobius"/>
    </source>
</evidence>
<protein>
    <submittedName>
        <fullName evidence="2">Uncharacterized protein</fullName>
    </submittedName>
</protein>
<dbReference type="EMBL" id="JASPKZ010010272">
    <property type="protein sequence ID" value="KAJ9574672.1"/>
    <property type="molecule type" value="Genomic_DNA"/>
</dbReference>
<evidence type="ECO:0000313" key="3">
    <source>
        <dbReference type="Proteomes" id="UP001233999"/>
    </source>
</evidence>
<dbReference type="AlphaFoldDB" id="A0AAD7Z6H0"/>
<keyword evidence="1" id="KW-1133">Transmembrane helix</keyword>
<reference evidence="2" key="1">
    <citation type="journal article" date="2023" name="IScience">
        <title>Live-bearing cockroach genome reveals convergent evolutionary mechanisms linked to viviparity in insects and beyond.</title>
        <authorList>
            <person name="Fouks B."/>
            <person name="Harrison M.C."/>
            <person name="Mikhailova A.A."/>
            <person name="Marchal E."/>
            <person name="English S."/>
            <person name="Carruthers M."/>
            <person name="Jennings E.C."/>
            <person name="Chiamaka E.L."/>
            <person name="Frigard R.A."/>
            <person name="Pippel M."/>
            <person name="Attardo G.M."/>
            <person name="Benoit J.B."/>
            <person name="Bornberg-Bauer E."/>
            <person name="Tobe S.S."/>
        </authorList>
    </citation>
    <scope>NUCLEOTIDE SEQUENCE</scope>
    <source>
        <strain evidence="2">Stay&amp;Tobe</strain>
    </source>
</reference>
<keyword evidence="3" id="KW-1185">Reference proteome</keyword>
<proteinExistence type="predicted"/>
<accession>A0AAD7Z6H0</accession>
<organism evidence="2 3">
    <name type="scientific">Diploptera punctata</name>
    <name type="common">Pacific beetle cockroach</name>
    <dbReference type="NCBI Taxonomy" id="6984"/>
    <lineage>
        <taxon>Eukaryota</taxon>
        <taxon>Metazoa</taxon>
        <taxon>Ecdysozoa</taxon>
        <taxon>Arthropoda</taxon>
        <taxon>Hexapoda</taxon>
        <taxon>Insecta</taxon>
        <taxon>Pterygota</taxon>
        <taxon>Neoptera</taxon>
        <taxon>Polyneoptera</taxon>
        <taxon>Dictyoptera</taxon>
        <taxon>Blattodea</taxon>
        <taxon>Blaberoidea</taxon>
        <taxon>Blaberidae</taxon>
        <taxon>Diplopterinae</taxon>
        <taxon>Diploptera</taxon>
    </lineage>
</organism>
<feature type="non-terminal residue" evidence="2">
    <location>
        <position position="66"/>
    </location>
</feature>
<comment type="caution">
    <text evidence="2">The sequence shown here is derived from an EMBL/GenBank/DDBJ whole genome shotgun (WGS) entry which is preliminary data.</text>
</comment>
<gene>
    <name evidence="2" type="ORF">L9F63_008204</name>
</gene>
<feature type="transmembrane region" description="Helical" evidence="1">
    <location>
        <begin position="30"/>
        <end position="48"/>
    </location>
</feature>
<name>A0AAD7Z6H0_DIPPU</name>
<keyword evidence="1" id="KW-0472">Membrane</keyword>
<evidence type="ECO:0000313" key="2">
    <source>
        <dbReference type="EMBL" id="KAJ9574672.1"/>
    </source>
</evidence>
<reference evidence="2" key="2">
    <citation type="submission" date="2023-05" db="EMBL/GenBank/DDBJ databases">
        <authorList>
            <person name="Fouks B."/>
        </authorList>
    </citation>
    <scope>NUCLEOTIDE SEQUENCE</scope>
    <source>
        <strain evidence="2">Stay&amp;Tobe</strain>
        <tissue evidence="2">Testes</tissue>
    </source>
</reference>